<reference evidence="2 3" key="1">
    <citation type="submission" date="2018-01" db="EMBL/GenBank/DDBJ databases">
        <title>Genomic Sequence of Chromobacterium MWU13-2610 from wild cranberry bogs within the Cape Cod National Seashore.</title>
        <authorList>
            <person name="O'Hara-Hanley K."/>
            <person name="Soby S."/>
            <person name="Harrison A."/>
        </authorList>
    </citation>
    <scope>NUCLEOTIDE SEQUENCE [LARGE SCALE GENOMIC DNA]</scope>
    <source>
        <strain evidence="2 3">MWU13-2610</strain>
    </source>
</reference>
<dbReference type="NCBIfam" id="TIGR01709">
    <property type="entry name" value="typeII_sec_gspL"/>
    <property type="match status" value="1"/>
</dbReference>
<organism evidence="2 3">
    <name type="scientific">Chromobacterium sinusclupearum</name>
    <dbReference type="NCBI Taxonomy" id="2077146"/>
    <lineage>
        <taxon>Bacteria</taxon>
        <taxon>Pseudomonadati</taxon>
        <taxon>Pseudomonadota</taxon>
        <taxon>Betaproteobacteria</taxon>
        <taxon>Neisseriales</taxon>
        <taxon>Chromobacteriaceae</taxon>
        <taxon>Chromobacterium</taxon>
    </lineage>
</organism>
<gene>
    <name evidence="2" type="ORF">C2134_00165</name>
</gene>
<dbReference type="EMBL" id="PPTF01000001">
    <property type="protein sequence ID" value="POB00678.1"/>
    <property type="molecule type" value="Genomic_DNA"/>
</dbReference>
<name>A0A2K4MUI2_9NEIS</name>
<dbReference type="Gene3D" id="3.30.420.380">
    <property type="match status" value="1"/>
</dbReference>
<comment type="caution">
    <text evidence="2">The sequence shown here is derived from an EMBL/GenBank/DDBJ whole genome shotgun (WGS) entry which is preliminary data.</text>
</comment>
<sequence length="421" mass="45183">MSSGWCGDRMAMTTAPWRRGLVEKSMTTLRLYLRAGWPDSEPGLPWALLGARGDLAAQGDSAPGGWPKADHCELVLPAGRTLFSEVKLPDAVKQPTPAVIGFALEEGLGNDPAANLYALGDAAADGRRAVAVTEAAAVRRAVAMLKSLGRLCDRIVPEECLLAPPPAGGWSVTRLADRWLVRAASPFAASLPRGGAALEQALFSSLLTAAVPARLQLSGVDSADELLSRLPGWQGETARGEAYDWRSGRRHGHFDFAQGELAANRRWRDWAPSLKRAGWLLGGLLAAQLALTLSQSAWYAWQKYSLSQQIKSAATPWIGGQALPGSSALPMLRAVDKLRLSHGLPARDDMVELMGALAAVAGRDLQVRQMEYEAGRLKLQVAEVPAESLARWRKLLAARQIMLDATSSQPGSKQLVVAREP</sequence>
<dbReference type="InterPro" id="IPR024230">
    <property type="entry name" value="GspL_cyto_dom"/>
</dbReference>
<dbReference type="GO" id="GO:0009276">
    <property type="term" value="C:Gram-negative-bacterium-type cell wall"/>
    <property type="evidence" value="ECO:0007669"/>
    <property type="project" value="InterPro"/>
</dbReference>
<dbReference type="InterPro" id="IPR007812">
    <property type="entry name" value="T2SS_protein-GspL"/>
</dbReference>
<dbReference type="AlphaFoldDB" id="A0A2K4MUI2"/>
<dbReference type="Proteomes" id="UP000236416">
    <property type="component" value="Unassembled WGS sequence"/>
</dbReference>
<feature type="domain" description="GspL cytoplasmic actin-ATPase-like" evidence="1">
    <location>
        <begin position="67"/>
        <end position="191"/>
    </location>
</feature>
<dbReference type="GO" id="GO:0015628">
    <property type="term" value="P:protein secretion by the type II secretion system"/>
    <property type="evidence" value="ECO:0007669"/>
    <property type="project" value="InterPro"/>
</dbReference>
<dbReference type="SUPFAM" id="SSF53067">
    <property type="entry name" value="Actin-like ATPase domain"/>
    <property type="match status" value="1"/>
</dbReference>
<evidence type="ECO:0000313" key="3">
    <source>
        <dbReference type="Proteomes" id="UP000236416"/>
    </source>
</evidence>
<proteinExistence type="predicted"/>
<keyword evidence="3" id="KW-1185">Reference proteome</keyword>
<dbReference type="InterPro" id="IPR043129">
    <property type="entry name" value="ATPase_NBD"/>
</dbReference>
<dbReference type="GO" id="GO:0015627">
    <property type="term" value="C:type II protein secretion system complex"/>
    <property type="evidence" value="ECO:0007669"/>
    <property type="project" value="InterPro"/>
</dbReference>
<evidence type="ECO:0000259" key="1">
    <source>
        <dbReference type="Pfam" id="PF05134"/>
    </source>
</evidence>
<dbReference type="Pfam" id="PF05134">
    <property type="entry name" value="T2SSL"/>
    <property type="match status" value="1"/>
</dbReference>
<protein>
    <recommendedName>
        <fullName evidence="1">GspL cytoplasmic actin-ATPase-like domain-containing protein</fullName>
    </recommendedName>
</protein>
<evidence type="ECO:0000313" key="2">
    <source>
        <dbReference type="EMBL" id="POB00678.1"/>
    </source>
</evidence>
<accession>A0A2K4MUI2</accession>